<evidence type="ECO:0000256" key="1">
    <source>
        <dbReference type="SAM" id="Phobius"/>
    </source>
</evidence>
<evidence type="ECO:0000313" key="2">
    <source>
        <dbReference type="EMBL" id="EAZ94091.1"/>
    </source>
</evidence>
<protein>
    <submittedName>
        <fullName evidence="2">Uncharacterized protein</fullName>
    </submittedName>
</protein>
<name>A3IJV9_9CHRO</name>
<keyword evidence="1" id="KW-0472">Membrane</keyword>
<proteinExistence type="predicted"/>
<keyword evidence="3" id="KW-1185">Reference proteome</keyword>
<accession>A3IJV9</accession>
<dbReference type="AlphaFoldDB" id="A3IJV9"/>
<comment type="caution">
    <text evidence="2">The sequence shown here is derived from an EMBL/GenBank/DDBJ whole genome shotgun (WGS) entry which is preliminary data.</text>
</comment>
<sequence>MASLPRFSVGTIAIFFLSIGWRPIGKLIIP</sequence>
<feature type="transmembrane region" description="Helical" evidence="1">
    <location>
        <begin position="6"/>
        <end position="24"/>
    </location>
</feature>
<gene>
    <name evidence="2" type="ORF">CY0110_19887</name>
</gene>
<dbReference type="EMBL" id="AAXW01000002">
    <property type="protein sequence ID" value="EAZ94091.1"/>
    <property type="molecule type" value="Genomic_DNA"/>
</dbReference>
<dbReference type="Proteomes" id="UP000003781">
    <property type="component" value="Unassembled WGS sequence"/>
</dbReference>
<keyword evidence="1" id="KW-1133">Transmembrane helix</keyword>
<reference evidence="2 3" key="1">
    <citation type="submission" date="2007-03" db="EMBL/GenBank/DDBJ databases">
        <authorList>
            <person name="Stal L."/>
            <person name="Ferriera S."/>
            <person name="Johnson J."/>
            <person name="Kravitz S."/>
            <person name="Beeson K."/>
            <person name="Sutton G."/>
            <person name="Rogers Y.-H."/>
            <person name="Friedman R."/>
            <person name="Frazier M."/>
            <person name="Venter J.C."/>
        </authorList>
    </citation>
    <scope>NUCLEOTIDE SEQUENCE [LARGE SCALE GENOMIC DNA]</scope>
    <source>
        <strain evidence="2 3">CCY0110</strain>
    </source>
</reference>
<keyword evidence="1" id="KW-0812">Transmembrane</keyword>
<evidence type="ECO:0000313" key="3">
    <source>
        <dbReference type="Proteomes" id="UP000003781"/>
    </source>
</evidence>
<organism evidence="2 3">
    <name type="scientific">Crocosphaera chwakensis CCY0110</name>
    <dbReference type="NCBI Taxonomy" id="391612"/>
    <lineage>
        <taxon>Bacteria</taxon>
        <taxon>Bacillati</taxon>
        <taxon>Cyanobacteriota</taxon>
        <taxon>Cyanophyceae</taxon>
        <taxon>Oscillatoriophycideae</taxon>
        <taxon>Chroococcales</taxon>
        <taxon>Aphanothecaceae</taxon>
        <taxon>Crocosphaera</taxon>
        <taxon>Crocosphaera chwakensis</taxon>
    </lineage>
</organism>